<sequence length="196" mass="22857">MAAPIPDTPDQSTSKPTEENPDESNAFRFKDIWKIMPCSYYSMVYKDCIGWKTKYYYRYWDGVAQDDCAPMKKDQEMCEELATKDNVEAYEHLLKTEDTKRQKRLESVQKNDVWEYRTHAPMGWYTGMLTNSPATVGVVDDLKPTHPEHDKPYLSNHFERYSESYGGEDITHAKPKLWLKPLKESAEDSAYKCVIS</sequence>
<keyword evidence="3" id="KW-1185">Reference proteome</keyword>
<dbReference type="Pfam" id="PF11326">
    <property type="entry name" value="PANTS-like"/>
    <property type="match status" value="1"/>
</dbReference>
<evidence type="ECO:0000313" key="2">
    <source>
        <dbReference type="EMBL" id="OWF42699.1"/>
    </source>
</evidence>
<feature type="region of interest" description="Disordered" evidence="1">
    <location>
        <begin position="1"/>
        <end position="23"/>
    </location>
</feature>
<dbReference type="OrthoDB" id="5946508at2759"/>
<reference evidence="2 3" key="1">
    <citation type="journal article" date="2017" name="Nat. Ecol. Evol.">
        <title>Scallop genome provides insights into evolution of bilaterian karyotype and development.</title>
        <authorList>
            <person name="Wang S."/>
            <person name="Zhang J."/>
            <person name="Jiao W."/>
            <person name="Li J."/>
            <person name="Xun X."/>
            <person name="Sun Y."/>
            <person name="Guo X."/>
            <person name="Huan P."/>
            <person name="Dong B."/>
            <person name="Zhang L."/>
            <person name="Hu X."/>
            <person name="Sun X."/>
            <person name="Wang J."/>
            <person name="Zhao C."/>
            <person name="Wang Y."/>
            <person name="Wang D."/>
            <person name="Huang X."/>
            <person name="Wang R."/>
            <person name="Lv J."/>
            <person name="Li Y."/>
            <person name="Zhang Z."/>
            <person name="Liu B."/>
            <person name="Lu W."/>
            <person name="Hui Y."/>
            <person name="Liang J."/>
            <person name="Zhou Z."/>
            <person name="Hou R."/>
            <person name="Li X."/>
            <person name="Liu Y."/>
            <person name="Li H."/>
            <person name="Ning X."/>
            <person name="Lin Y."/>
            <person name="Zhao L."/>
            <person name="Xing Q."/>
            <person name="Dou J."/>
            <person name="Li Y."/>
            <person name="Mao J."/>
            <person name="Guo H."/>
            <person name="Dou H."/>
            <person name="Li T."/>
            <person name="Mu C."/>
            <person name="Jiang W."/>
            <person name="Fu Q."/>
            <person name="Fu X."/>
            <person name="Miao Y."/>
            <person name="Liu J."/>
            <person name="Yu Q."/>
            <person name="Li R."/>
            <person name="Liao H."/>
            <person name="Li X."/>
            <person name="Kong Y."/>
            <person name="Jiang Z."/>
            <person name="Chourrout D."/>
            <person name="Li R."/>
            <person name="Bao Z."/>
        </authorList>
    </citation>
    <scope>NUCLEOTIDE SEQUENCE [LARGE SCALE GENOMIC DNA]</scope>
    <source>
        <strain evidence="2 3">PY_sf001</strain>
    </source>
</reference>
<proteinExistence type="predicted"/>
<dbReference type="AlphaFoldDB" id="A0A210Q1X8"/>
<accession>A0A210Q1X8</accession>
<dbReference type="EMBL" id="NEDP02005239">
    <property type="protein sequence ID" value="OWF42699.1"/>
    <property type="molecule type" value="Genomic_DNA"/>
</dbReference>
<organism evidence="2 3">
    <name type="scientific">Mizuhopecten yessoensis</name>
    <name type="common">Japanese scallop</name>
    <name type="synonym">Patinopecten yessoensis</name>
    <dbReference type="NCBI Taxonomy" id="6573"/>
    <lineage>
        <taxon>Eukaryota</taxon>
        <taxon>Metazoa</taxon>
        <taxon>Spiralia</taxon>
        <taxon>Lophotrochozoa</taxon>
        <taxon>Mollusca</taxon>
        <taxon>Bivalvia</taxon>
        <taxon>Autobranchia</taxon>
        <taxon>Pteriomorphia</taxon>
        <taxon>Pectinida</taxon>
        <taxon>Pectinoidea</taxon>
        <taxon>Pectinidae</taxon>
        <taxon>Mizuhopecten</taxon>
    </lineage>
</organism>
<evidence type="ECO:0000256" key="1">
    <source>
        <dbReference type="SAM" id="MobiDB-lite"/>
    </source>
</evidence>
<protein>
    <submittedName>
        <fullName evidence="2">Uncharacterized protein</fullName>
    </submittedName>
</protein>
<gene>
    <name evidence="2" type="ORF">KP79_PYT15778</name>
</gene>
<comment type="caution">
    <text evidence="2">The sequence shown here is derived from an EMBL/GenBank/DDBJ whole genome shotgun (WGS) entry which is preliminary data.</text>
</comment>
<dbReference type="InterPro" id="IPR021475">
    <property type="entry name" value="Pants/Emi1-like"/>
</dbReference>
<name>A0A210Q1X8_MIZYE</name>
<dbReference type="Proteomes" id="UP000242188">
    <property type="component" value="Unassembled WGS sequence"/>
</dbReference>
<evidence type="ECO:0000313" key="3">
    <source>
        <dbReference type="Proteomes" id="UP000242188"/>
    </source>
</evidence>